<evidence type="ECO:0000313" key="1">
    <source>
        <dbReference type="EMBL" id="BBL45789.1"/>
    </source>
</evidence>
<keyword evidence="2" id="KW-1185">Reference proteome</keyword>
<dbReference type="Proteomes" id="UP001055553">
    <property type="component" value="Chromosome"/>
</dbReference>
<name>A0A915WRZ3_9ARCH</name>
<dbReference type="GeneID" id="74568587"/>
<gene>
    <name evidence="1" type="ORF">MJ1_0644</name>
</gene>
<accession>A0A915WRZ3</accession>
<proteinExistence type="predicted"/>
<reference evidence="2" key="1">
    <citation type="journal article" date="2022" name="Int. J. Syst. Evol. Microbiol.">
        <title>Nanobdella aerobiophila gen. nov., sp. nov., a thermoacidophilic, obligate ectosymbiotic archaeon, and proposal of Nanobdellaceae fam. nov., Nanobdellales ord. nov. and Nanobdellia class. nov.</title>
        <authorList>
            <person name="Kato S."/>
            <person name="Ogasawara A."/>
            <person name="Itoh T."/>
            <person name="Sakai H.D."/>
            <person name="Shimizu M."/>
            <person name="Yuki M."/>
            <person name="Kaneko M."/>
            <person name="Takashina T."/>
            <person name="Ohkuma M."/>
        </authorList>
    </citation>
    <scope>NUCLEOTIDE SEQUENCE [LARGE SCALE GENOMIC DNA]</scope>
    <source>
        <strain evidence="2">MJ1</strain>
    </source>
</reference>
<dbReference type="AlphaFoldDB" id="A0A915WRZ3"/>
<sequence>MKIILTGLDKDFIESAKFLKNSENIMIENDEIIINSESISVGRAKINLLYRLLRIYDNFNRFLSNL</sequence>
<organism evidence="1 2">
    <name type="scientific">Nanobdella aerobiophila</name>
    <dbReference type="NCBI Taxonomy" id="2586965"/>
    <lineage>
        <taxon>Archaea</taxon>
        <taxon>Nanobdellota</taxon>
        <taxon>Nanobdellia</taxon>
        <taxon>Nanobdellales</taxon>
        <taxon>Nanobdellaceae</taxon>
        <taxon>Nanobdella</taxon>
    </lineage>
</organism>
<protein>
    <submittedName>
        <fullName evidence="1">Uncharacterized protein</fullName>
    </submittedName>
</protein>
<dbReference type="RefSeq" id="WP_258393100.1">
    <property type="nucleotide sequence ID" value="NZ_AP019769.1"/>
</dbReference>
<dbReference type="EMBL" id="AP019769">
    <property type="protein sequence ID" value="BBL45789.1"/>
    <property type="molecule type" value="Genomic_DNA"/>
</dbReference>
<evidence type="ECO:0000313" key="2">
    <source>
        <dbReference type="Proteomes" id="UP001055553"/>
    </source>
</evidence>
<dbReference type="KEGG" id="naer:MJ1_0644"/>